<dbReference type="PANTHER" id="PTHR33086:SF52">
    <property type="entry name" value="OS09G0128900 PROTEIN"/>
    <property type="match status" value="1"/>
</dbReference>
<evidence type="ECO:0000256" key="1">
    <source>
        <dbReference type="SAM" id="MobiDB-lite"/>
    </source>
</evidence>
<dbReference type="Pfam" id="PF07762">
    <property type="entry name" value="DUF1618"/>
    <property type="match status" value="1"/>
</dbReference>
<dbReference type="PANTHER" id="PTHR33086">
    <property type="entry name" value="OS05G0468200 PROTEIN-RELATED"/>
    <property type="match status" value="1"/>
</dbReference>
<organism evidence="3">
    <name type="scientific">Setaria italica</name>
    <name type="common">Foxtail millet</name>
    <name type="synonym">Panicum italicum</name>
    <dbReference type="NCBI Taxonomy" id="4555"/>
    <lineage>
        <taxon>Eukaryota</taxon>
        <taxon>Viridiplantae</taxon>
        <taxon>Streptophyta</taxon>
        <taxon>Embryophyta</taxon>
        <taxon>Tracheophyta</taxon>
        <taxon>Spermatophyta</taxon>
        <taxon>Magnoliopsida</taxon>
        <taxon>Liliopsida</taxon>
        <taxon>Poales</taxon>
        <taxon>Poaceae</taxon>
        <taxon>PACMAD clade</taxon>
        <taxon>Panicoideae</taxon>
        <taxon>Panicodae</taxon>
        <taxon>Paniceae</taxon>
        <taxon>Cenchrinae</taxon>
        <taxon>Setaria</taxon>
    </lineage>
</organism>
<feature type="region of interest" description="Disordered" evidence="1">
    <location>
        <begin position="371"/>
        <end position="390"/>
    </location>
</feature>
<evidence type="ECO:0000259" key="2">
    <source>
        <dbReference type="Pfam" id="PF07762"/>
    </source>
</evidence>
<evidence type="ECO:0000313" key="3">
    <source>
        <dbReference type="EMBL" id="RCV20131.1"/>
    </source>
</evidence>
<dbReference type="AlphaFoldDB" id="A0A368QQ96"/>
<name>A0A368QQ96_SETIT</name>
<gene>
    <name evidence="3" type="ORF">SETIT_4G031500v2</name>
</gene>
<reference evidence="3" key="2">
    <citation type="submission" date="2015-07" db="EMBL/GenBank/DDBJ databases">
        <authorList>
            <person name="Noorani M."/>
        </authorList>
    </citation>
    <scope>NUCLEOTIDE SEQUENCE</scope>
    <source>
        <strain evidence="3">Yugu1</strain>
    </source>
</reference>
<proteinExistence type="predicted"/>
<feature type="region of interest" description="Disordered" evidence="1">
    <location>
        <begin position="74"/>
        <end position="100"/>
    </location>
</feature>
<sequence length="620" mass="67919">MNRVKCKAHCCHLPSSARQRQRPGGAITEAAFSLDLGRSSLSTAAAASSSGMRTARRRDAAAWGWRERCRAAPGLPRRRRSRTMQLARGSNNHGSDDHRTMADPYTAAATMAEEVLVDRYVLFEDELSEVTAERGGTPPSLTVESVLQRIAAAGLSGDEAEAAVERALDAVMSRYRAEIEAPAEAILRVRKAFRPSAVEKVVAAAALGGVDAASYREALEGIEPRLCRVAEPPGLTSLALRMSWPGDSALRHFPAGAFVSGADHNILALYVGPYRPGFAEAGFYLVYDAWANSVAVVPPLPPRSATMFSHCSIGTGVAVLRHGPPSDYVLVELLPRQDDRGLISNTATLFMWRSSGPVAGRWIQKEAVLPLPTEPPDEEEDDEDDASPEQPSYRFCADTAFAVGSTCLCWVDLLQGMLVCNDVLADHPEFRFVGLPEGCTVEPEHGRGDQHRSTCCVERGEQKHTIKFVSMDGYGQGRPISEVALITWTLDEPQDPRSEWKKAAAASMCFGDLWKDDDGLDLPPLPPSCPVLSMLQDDVVYLELVDNQRLEEDKASGMLGGRCYMSLDMRRRRVLSVFKFSPGSRCFPPPDIFASRFTMYLNKGTPSSQKISHPRNFRIH</sequence>
<feature type="compositionally biased region" description="Acidic residues" evidence="1">
    <location>
        <begin position="375"/>
        <end position="387"/>
    </location>
</feature>
<accession>A0A368QQ96</accession>
<reference evidence="3" key="1">
    <citation type="journal article" date="2012" name="Nat. Biotechnol.">
        <title>Reference genome sequence of the model plant Setaria.</title>
        <authorList>
            <person name="Bennetzen J.L."/>
            <person name="Schmutz J."/>
            <person name="Wang H."/>
            <person name="Percifield R."/>
            <person name="Hawkins J."/>
            <person name="Pontaroli A.C."/>
            <person name="Estep M."/>
            <person name="Feng L."/>
            <person name="Vaughn J.N."/>
            <person name="Grimwood J."/>
            <person name="Jenkins J."/>
            <person name="Barry K."/>
            <person name="Lindquist E."/>
            <person name="Hellsten U."/>
            <person name="Deshpande S."/>
            <person name="Wang X."/>
            <person name="Wu X."/>
            <person name="Mitros T."/>
            <person name="Triplett J."/>
            <person name="Yang X."/>
            <person name="Ye C.Y."/>
            <person name="Mauro-Herrera M."/>
            <person name="Wang L."/>
            <person name="Li P."/>
            <person name="Sharma M."/>
            <person name="Sharma R."/>
            <person name="Ronald P.C."/>
            <person name="Panaud O."/>
            <person name="Kellogg E.A."/>
            <person name="Brutnell T.P."/>
            <person name="Doust A.N."/>
            <person name="Tuskan G.A."/>
            <person name="Rokhsar D."/>
            <person name="Devos K.M."/>
        </authorList>
    </citation>
    <scope>NUCLEOTIDE SEQUENCE [LARGE SCALE GENOMIC DNA]</scope>
    <source>
        <strain evidence="3">Yugu1</strain>
    </source>
</reference>
<dbReference type="EMBL" id="CM003531">
    <property type="protein sequence ID" value="RCV20131.1"/>
    <property type="molecule type" value="Genomic_DNA"/>
</dbReference>
<dbReference type="InterPro" id="IPR011676">
    <property type="entry name" value="DUF1618"/>
</dbReference>
<dbReference type="OrthoDB" id="686315at2759"/>
<protein>
    <recommendedName>
        <fullName evidence="2">DUF1618 domain-containing protein</fullName>
    </recommendedName>
</protein>
<feature type="domain" description="DUF1618" evidence="2">
    <location>
        <begin position="410"/>
        <end position="541"/>
    </location>
</feature>